<dbReference type="Proteomes" id="UP001227317">
    <property type="component" value="Unassembled WGS sequence"/>
</dbReference>
<dbReference type="EMBL" id="JAUJFI010000082">
    <property type="protein sequence ID" value="MDQ2104344.1"/>
    <property type="molecule type" value="Genomic_DNA"/>
</dbReference>
<dbReference type="GO" id="GO:0008168">
    <property type="term" value="F:methyltransferase activity"/>
    <property type="evidence" value="ECO:0007669"/>
    <property type="project" value="UniProtKB-KW"/>
</dbReference>
<evidence type="ECO:0000259" key="1">
    <source>
        <dbReference type="Pfam" id="PF05050"/>
    </source>
</evidence>
<dbReference type="Pfam" id="PF05050">
    <property type="entry name" value="Methyltransf_21"/>
    <property type="match status" value="1"/>
</dbReference>
<sequence length="311" mass="33797">MNAATPPSASQAASQTAAPAFLRRLRRLLAHPGFRAEPVPVLVRAAVWLGCVVLKRSPRFSLTSGGEQLRVPPDLRYTSVTSFVLRDWSEPELRELHRFVSPGSVFIDAGANIGLYTLKAARLAGPEGIVVAVEPGTTAADRLEANVALNRFAAVRLIRKALSDRNGTAVLHHVSAGGDLQAFSLLGDSATREGEEVVTVTLDTLADELKLPRIDCIKMDVEGAEPMVVEGARRSLERWHPTILFEVNSAILHRRGERTDGCWERLEAMGYRFWRLREGRLVPIAEVPSDFCNVVAMHEAGGAAAHATVTG</sequence>
<protein>
    <submittedName>
        <fullName evidence="2">FkbM family methyltransferase</fullName>
        <ecNumber evidence="2">2.1.1.-</ecNumber>
    </submittedName>
</protein>
<reference evidence="2 3" key="1">
    <citation type="submission" date="2023-06" db="EMBL/GenBank/DDBJ databases">
        <title>Azospirillum isscasensis sp.nov, a bacterium isolated from rhizosphere soil of rice.</title>
        <authorList>
            <person name="Wang H."/>
        </authorList>
    </citation>
    <scope>NUCLEOTIDE SEQUENCE [LARGE SCALE GENOMIC DNA]</scope>
    <source>
        <strain evidence="2 3">C340-1</strain>
    </source>
</reference>
<dbReference type="GO" id="GO:0032259">
    <property type="term" value="P:methylation"/>
    <property type="evidence" value="ECO:0007669"/>
    <property type="project" value="UniProtKB-KW"/>
</dbReference>
<keyword evidence="2" id="KW-0808">Transferase</keyword>
<dbReference type="InterPro" id="IPR006342">
    <property type="entry name" value="FkbM_mtfrase"/>
</dbReference>
<dbReference type="SUPFAM" id="SSF53335">
    <property type="entry name" value="S-adenosyl-L-methionine-dependent methyltransferases"/>
    <property type="match status" value="1"/>
</dbReference>
<keyword evidence="3" id="KW-1185">Reference proteome</keyword>
<proteinExistence type="predicted"/>
<accession>A0ABU0WL80</accession>
<keyword evidence="2" id="KW-0489">Methyltransferase</keyword>
<dbReference type="NCBIfam" id="TIGR01444">
    <property type="entry name" value="fkbM_fam"/>
    <property type="match status" value="1"/>
</dbReference>
<evidence type="ECO:0000313" key="2">
    <source>
        <dbReference type="EMBL" id="MDQ2104344.1"/>
    </source>
</evidence>
<dbReference type="InterPro" id="IPR052514">
    <property type="entry name" value="SAM-dependent_MTase"/>
</dbReference>
<dbReference type="Gene3D" id="3.40.50.150">
    <property type="entry name" value="Vaccinia Virus protein VP39"/>
    <property type="match status" value="1"/>
</dbReference>
<evidence type="ECO:0000313" key="3">
    <source>
        <dbReference type="Proteomes" id="UP001227317"/>
    </source>
</evidence>
<dbReference type="PANTHER" id="PTHR34203">
    <property type="entry name" value="METHYLTRANSFERASE, FKBM FAMILY PROTEIN"/>
    <property type="match status" value="1"/>
</dbReference>
<organism evidence="2 3">
    <name type="scientific">Azospirillum isscasi</name>
    <dbReference type="NCBI Taxonomy" id="3053926"/>
    <lineage>
        <taxon>Bacteria</taxon>
        <taxon>Pseudomonadati</taxon>
        <taxon>Pseudomonadota</taxon>
        <taxon>Alphaproteobacteria</taxon>
        <taxon>Rhodospirillales</taxon>
        <taxon>Azospirillaceae</taxon>
        <taxon>Azospirillum</taxon>
    </lineage>
</organism>
<dbReference type="PANTHER" id="PTHR34203:SF15">
    <property type="entry name" value="SLL1173 PROTEIN"/>
    <property type="match status" value="1"/>
</dbReference>
<dbReference type="EC" id="2.1.1.-" evidence="2"/>
<name>A0ABU0WL80_9PROT</name>
<gene>
    <name evidence="2" type="ORF">QSG27_16715</name>
</gene>
<feature type="domain" description="Methyltransferase FkbM" evidence="1">
    <location>
        <begin position="108"/>
        <end position="273"/>
    </location>
</feature>
<dbReference type="RefSeq" id="WP_306708038.1">
    <property type="nucleotide sequence ID" value="NZ_JAUJFI010000082.1"/>
</dbReference>
<dbReference type="InterPro" id="IPR029063">
    <property type="entry name" value="SAM-dependent_MTases_sf"/>
</dbReference>
<comment type="caution">
    <text evidence="2">The sequence shown here is derived from an EMBL/GenBank/DDBJ whole genome shotgun (WGS) entry which is preliminary data.</text>
</comment>